<feature type="region of interest" description="Disordered" evidence="1">
    <location>
        <begin position="35"/>
        <end position="54"/>
    </location>
</feature>
<keyword evidence="3" id="KW-1185">Reference proteome</keyword>
<evidence type="ECO:0000313" key="3">
    <source>
        <dbReference type="Proteomes" id="UP001060292"/>
    </source>
</evidence>
<feature type="region of interest" description="Disordered" evidence="1">
    <location>
        <begin position="1"/>
        <end position="22"/>
    </location>
</feature>
<dbReference type="EMBL" id="ON645338">
    <property type="protein sequence ID" value="UUG69324.1"/>
    <property type="molecule type" value="Genomic_DNA"/>
</dbReference>
<sequence length="54" mass="6300">MSETQEEYDKRQQKRKVRALQKATGMKYTTALRVIEDGPGNPDHPDHEHEDCCK</sequence>
<gene>
    <name evidence="2" type="primary">82</name>
    <name evidence="2" type="ORF">SEA_SCIENCEWIZSAM_82</name>
</gene>
<dbReference type="RefSeq" id="YP_010750714.1">
    <property type="nucleotide sequence ID" value="NC_073336.1"/>
</dbReference>
<dbReference type="Proteomes" id="UP001060292">
    <property type="component" value="Segment"/>
</dbReference>
<proteinExistence type="predicted"/>
<accession>A0A9E7TAI9</accession>
<dbReference type="KEGG" id="vg:79994069"/>
<name>A0A9E7TAI9_9CAUD</name>
<evidence type="ECO:0000313" key="2">
    <source>
        <dbReference type="EMBL" id="UUG69324.1"/>
    </source>
</evidence>
<organism evidence="2 3">
    <name type="scientific">Arthrobacter phage ScienceWizSam</name>
    <dbReference type="NCBI Taxonomy" id="2927283"/>
    <lineage>
        <taxon>Viruses</taxon>
        <taxon>Duplodnaviria</taxon>
        <taxon>Heunggongvirae</taxon>
        <taxon>Uroviricota</taxon>
        <taxon>Caudoviricetes</taxon>
        <taxon>Gordonvirus</taxon>
        <taxon>Gordonvirus sciencewizsam</taxon>
    </lineage>
</organism>
<evidence type="ECO:0000256" key="1">
    <source>
        <dbReference type="SAM" id="MobiDB-lite"/>
    </source>
</evidence>
<reference evidence="2" key="1">
    <citation type="submission" date="2022-05" db="EMBL/GenBank/DDBJ databases">
        <authorList>
            <person name="Coplen S."/>
            <person name="Charmaine M."/>
            <person name="Arellano J."/>
            <person name="Gebhart K."/>
            <person name="Hall K."/>
            <person name="Horky S."/>
            <person name="Lamsal A."/>
            <person name="Nakata S."/>
            <person name="Pridemore C."/>
            <person name="Schweikhart T."/>
            <person name="Williams K."/>
            <person name="Kotturi H."/>
            <person name="Pollenz R.S."/>
            <person name="Garlena R.A."/>
            <person name="Russell D.A."/>
            <person name="Jacobs-Sera D."/>
            <person name="Hatfull G.F."/>
        </authorList>
    </citation>
    <scope>NUCLEOTIDE SEQUENCE</scope>
</reference>
<dbReference type="GeneID" id="79994069"/>
<feature type="compositionally biased region" description="Basic and acidic residues" evidence="1">
    <location>
        <begin position="43"/>
        <end position="54"/>
    </location>
</feature>
<protein>
    <submittedName>
        <fullName evidence="2">Uncharacterized protein</fullName>
    </submittedName>
</protein>